<dbReference type="InterPro" id="IPR052967">
    <property type="entry name" value="Stress_Response_Assoc"/>
</dbReference>
<feature type="compositionally biased region" description="Basic and acidic residues" evidence="1">
    <location>
        <begin position="14"/>
        <end position="30"/>
    </location>
</feature>
<feature type="domain" description="DUF2382" evidence="2">
    <location>
        <begin position="38"/>
        <end position="146"/>
    </location>
</feature>
<feature type="region of interest" description="Disordered" evidence="1">
    <location>
        <begin position="1"/>
        <end position="33"/>
    </location>
</feature>
<dbReference type="InterPro" id="IPR019060">
    <property type="entry name" value="DUF2382"/>
</dbReference>
<sequence length="156" mass="18269">MKININKNKVQQSEFEKKLQQSKIEDHDPAQEDEVVPVIEEQVDFDLQTVEKGKVRVSKLVHEEDVIVDVPFAYEDIDVQRVAKNLSIDSPPEVRYDGDTMIIPVIKEEVVIQKRLVLVEELHITKRRVEEHHPQQVTLRKEEVKVDRQENNTTIQ</sequence>
<organism evidence="3 4">
    <name type="scientific">Pontibacter aydingkolensis</name>
    <dbReference type="NCBI Taxonomy" id="1911536"/>
    <lineage>
        <taxon>Bacteria</taxon>
        <taxon>Pseudomonadati</taxon>
        <taxon>Bacteroidota</taxon>
        <taxon>Cytophagia</taxon>
        <taxon>Cytophagales</taxon>
        <taxon>Hymenobacteraceae</taxon>
        <taxon>Pontibacter</taxon>
    </lineage>
</organism>
<feature type="region of interest" description="Disordered" evidence="1">
    <location>
        <begin position="137"/>
        <end position="156"/>
    </location>
</feature>
<protein>
    <submittedName>
        <fullName evidence="3">YsnF/AvaK domain-containing protein</fullName>
    </submittedName>
</protein>
<gene>
    <name evidence="3" type="ORF">K0O23_16255</name>
</gene>
<name>A0ABS7CXX4_9BACT</name>
<evidence type="ECO:0000259" key="2">
    <source>
        <dbReference type="Pfam" id="PF09557"/>
    </source>
</evidence>
<comment type="caution">
    <text evidence="3">The sequence shown here is derived from an EMBL/GenBank/DDBJ whole genome shotgun (WGS) entry which is preliminary data.</text>
</comment>
<dbReference type="Pfam" id="PF09557">
    <property type="entry name" value="DUF2382"/>
    <property type="match status" value="1"/>
</dbReference>
<dbReference type="PANTHER" id="PTHR38463:SF1">
    <property type="entry name" value="STRESS RESPONSE PROTEIN YSNF"/>
    <property type="match status" value="1"/>
</dbReference>
<dbReference type="EMBL" id="JAHYXK010000017">
    <property type="protein sequence ID" value="MBW7468630.1"/>
    <property type="molecule type" value="Genomic_DNA"/>
</dbReference>
<keyword evidence="4" id="KW-1185">Reference proteome</keyword>
<feature type="compositionally biased region" description="Basic and acidic residues" evidence="1">
    <location>
        <begin position="137"/>
        <end position="150"/>
    </location>
</feature>
<dbReference type="RefSeq" id="WP_219878505.1">
    <property type="nucleotide sequence ID" value="NZ_JAHYXK010000017.1"/>
</dbReference>
<dbReference type="NCBIfam" id="TIGR02271">
    <property type="entry name" value="YsnF/AvaK domain"/>
    <property type="match status" value="1"/>
</dbReference>
<accession>A0ABS7CXX4</accession>
<evidence type="ECO:0000313" key="4">
    <source>
        <dbReference type="Proteomes" id="UP000813018"/>
    </source>
</evidence>
<dbReference type="Proteomes" id="UP000813018">
    <property type="component" value="Unassembled WGS sequence"/>
</dbReference>
<feature type="compositionally biased region" description="Polar residues" evidence="1">
    <location>
        <begin position="1"/>
        <end position="13"/>
    </location>
</feature>
<proteinExistence type="predicted"/>
<dbReference type="PANTHER" id="PTHR38463">
    <property type="entry name" value="STRESS RESPONSE PROTEIN YSNF"/>
    <property type="match status" value="1"/>
</dbReference>
<reference evidence="3 4" key="1">
    <citation type="journal article" date="2016" name="Int. J. Syst. Evol. Microbiol.">
        <title>Pontibacter aydingkolensis sp. nov., isolated from soil of a salt lake.</title>
        <authorList>
            <person name="Osman G."/>
            <person name="Zhang T."/>
            <person name="Lou K."/>
            <person name="Gao Y."/>
            <person name="Chang W."/>
            <person name="Lin Q."/>
            <person name="Yang H.M."/>
            <person name="Huo X.D."/>
            <person name="Wang N."/>
        </authorList>
    </citation>
    <scope>NUCLEOTIDE SEQUENCE [LARGE SCALE GENOMIC DNA]</scope>
    <source>
        <strain evidence="3 4">KACC 19255</strain>
    </source>
</reference>
<evidence type="ECO:0000313" key="3">
    <source>
        <dbReference type="EMBL" id="MBW7468630.1"/>
    </source>
</evidence>
<evidence type="ECO:0000256" key="1">
    <source>
        <dbReference type="SAM" id="MobiDB-lite"/>
    </source>
</evidence>